<organism evidence="2 3">
    <name type="scientific">Asticcacaulis excentricus</name>
    <dbReference type="NCBI Taxonomy" id="78587"/>
    <lineage>
        <taxon>Bacteria</taxon>
        <taxon>Pseudomonadati</taxon>
        <taxon>Pseudomonadota</taxon>
        <taxon>Alphaproteobacteria</taxon>
        <taxon>Caulobacterales</taxon>
        <taxon>Caulobacteraceae</taxon>
        <taxon>Asticcacaulis</taxon>
    </lineage>
</organism>
<feature type="transmembrane region" description="Helical" evidence="1">
    <location>
        <begin position="81"/>
        <end position="103"/>
    </location>
</feature>
<keyword evidence="1" id="KW-0812">Transmembrane</keyword>
<protein>
    <recommendedName>
        <fullName evidence="4">DUF983 domain-containing protein</fullName>
    </recommendedName>
</protein>
<dbReference type="EMBL" id="AP018828">
    <property type="protein sequence ID" value="BBF81992.1"/>
    <property type="molecule type" value="Genomic_DNA"/>
</dbReference>
<evidence type="ECO:0008006" key="4">
    <source>
        <dbReference type="Google" id="ProtNLM"/>
    </source>
</evidence>
<name>A0A3G9G3T1_9CAUL</name>
<dbReference type="Proteomes" id="UP000278756">
    <property type="component" value="Chromosome 2"/>
</dbReference>
<dbReference type="InterPro" id="IPR009325">
    <property type="entry name" value="DUF983"/>
</dbReference>
<dbReference type="OrthoDB" id="9799456at2"/>
<evidence type="ECO:0000256" key="1">
    <source>
        <dbReference type="SAM" id="Phobius"/>
    </source>
</evidence>
<reference evidence="3" key="2">
    <citation type="journal article" date="2017" name="Plant Physiol. Biochem.">
        <title>Differential oxidative and antioxidative response of duckweed Lemna minor toward plant growth promoting/inhibiting bacteria.</title>
        <authorList>
            <person name="Ishizawa H."/>
            <person name="Kuroda M."/>
            <person name="Morikawa M."/>
            <person name="Ike M."/>
        </authorList>
    </citation>
    <scope>NUCLEOTIDE SEQUENCE [LARGE SCALE GENOMIC DNA]</scope>
    <source>
        <strain evidence="3">M6</strain>
    </source>
</reference>
<reference evidence="3" key="1">
    <citation type="journal article" date="2017" name="Biotechnol. Biofuels">
        <title>Evaluation of environmental bacterial communities as a factor affecting the growth of duckweed Lemna minor.</title>
        <authorList>
            <person name="Ishizawa H."/>
            <person name="Kuroda M."/>
            <person name="Morikawa M."/>
            <person name="Ike M."/>
        </authorList>
    </citation>
    <scope>NUCLEOTIDE SEQUENCE [LARGE SCALE GENOMIC DNA]</scope>
    <source>
        <strain evidence="3">M6</strain>
    </source>
</reference>
<evidence type="ECO:0000313" key="2">
    <source>
        <dbReference type="EMBL" id="BBF81992.1"/>
    </source>
</evidence>
<keyword evidence="1" id="KW-0472">Membrane</keyword>
<evidence type="ECO:0000313" key="3">
    <source>
        <dbReference type="Proteomes" id="UP000278756"/>
    </source>
</evidence>
<sequence length="123" mass="13554">MAGPDSREVNFLAAARGRCPVCGQGKLFKGFLKVAPECSQCHTDFQAADTGDGPVVFVILIVGFIVCFGFMITALSHDWPLWLHMIIWLPMALFLSLGLMPPLKGLMVASQLKNRVSDKDRFK</sequence>
<dbReference type="AlphaFoldDB" id="A0A3G9G3T1"/>
<keyword evidence="1" id="KW-1133">Transmembrane helix</keyword>
<feature type="transmembrane region" description="Helical" evidence="1">
    <location>
        <begin position="55"/>
        <end position="75"/>
    </location>
</feature>
<dbReference type="Pfam" id="PF06170">
    <property type="entry name" value="DUF983"/>
    <property type="match status" value="1"/>
</dbReference>
<dbReference type="RefSeq" id="WP_126423621.1">
    <property type="nucleotide sequence ID" value="NZ_AP018828.1"/>
</dbReference>
<accession>A0A3G9G3T1</accession>
<gene>
    <name evidence="2" type="ORF">EM6_2611</name>
</gene>
<proteinExistence type="predicted"/>